<dbReference type="InterPro" id="IPR010713">
    <property type="entry name" value="XET_C"/>
</dbReference>
<dbReference type="GO" id="GO:0016762">
    <property type="term" value="F:xyloglucan:xyloglucosyl transferase activity"/>
    <property type="evidence" value="ECO:0007669"/>
    <property type="project" value="UniProtKB-EC"/>
</dbReference>
<comment type="function">
    <text evidence="4">Catalyzes xyloglucan endohydrolysis (XEH) and/or endotransglycosylation (XET). Cleaves and religates xyloglucan polymers, an essential constituent of the primary cell wall, and thereby participates in cell wall construction of growing tissues.</text>
</comment>
<evidence type="ECO:0000256" key="3">
    <source>
        <dbReference type="ARBA" id="ARBA00023295"/>
    </source>
</evidence>
<feature type="domain" description="GH16" evidence="6">
    <location>
        <begin position="18"/>
        <end position="275"/>
    </location>
</feature>
<evidence type="ECO:0000313" key="7">
    <source>
        <dbReference type="EMBL" id="KVH90231.1"/>
    </source>
</evidence>
<dbReference type="GO" id="GO:0044042">
    <property type="term" value="P:glucan metabolic process"/>
    <property type="evidence" value="ECO:0007669"/>
    <property type="project" value="InterPro"/>
</dbReference>
<dbReference type="EC" id="2.4.1.207" evidence="4"/>
<dbReference type="PANTHER" id="PTHR31062">
    <property type="entry name" value="XYLOGLUCAN ENDOTRANSGLUCOSYLASE/HYDROLASE PROTEIN 8-RELATED"/>
    <property type="match status" value="1"/>
</dbReference>
<dbReference type="Proteomes" id="UP000243975">
    <property type="component" value="Unassembled WGS sequence"/>
</dbReference>
<dbReference type="InterPro" id="IPR013320">
    <property type="entry name" value="ConA-like_dom_sf"/>
</dbReference>
<sequence>MDRSCSCFRRRRRQFSSPSSETRTTSSLTLSSSVRILLFILCASHVFSGSNPINLAMAFDLNTITFNQGYAPLFSDFNIYRFEDDKSVRLLLNRQSGSGIISMDYYNFGFFSAKIKLPRKYTAGIVVAFYTSNVDMFPTTHDELDMEFLGNVRGKPWRFQTNVYGNGSMVRGREERYRLWFDPSKEFHRYSILWARNKIMREEVVGGHQREKGGGWRFYVDEIPIREILRDENMGGDYPSKPMSSYATIWDASSWATNGGRHKVDYQFEPFTCEFRDLVLQGCPVDPTDATSTNCLDAIDELESSEFATITPRQRQAKKWFREKYMYYSYCYDRLRYPSPLPECPLISSEQELFKNTGRLKNRQRFHRKHRSRGTRRPRNMTAVY</sequence>
<evidence type="ECO:0000256" key="1">
    <source>
        <dbReference type="ARBA" id="ARBA00022679"/>
    </source>
</evidence>
<dbReference type="Pfam" id="PF06955">
    <property type="entry name" value="XET_C"/>
    <property type="match status" value="1"/>
</dbReference>
<feature type="compositionally biased region" description="Basic residues" evidence="5">
    <location>
        <begin position="364"/>
        <end position="379"/>
    </location>
</feature>
<dbReference type="InterPro" id="IPR000757">
    <property type="entry name" value="Beta-glucanase-like"/>
</dbReference>
<dbReference type="EMBL" id="LEKV01005114">
    <property type="protein sequence ID" value="KVH90231.1"/>
    <property type="molecule type" value="Genomic_DNA"/>
</dbReference>
<dbReference type="AlphaFoldDB" id="A0A103XGE4"/>
<evidence type="ECO:0000256" key="4">
    <source>
        <dbReference type="RuleBase" id="RU361120"/>
    </source>
</evidence>
<comment type="subcellular location">
    <subcellularLocation>
        <location evidence="4">Secreted</location>
        <location evidence="4">Cell wall</location>
    </subcellularLocation>
    <subcellularLocation>
        <location evidence="4">Secreted</location>
        <location evidence="4">Extracellular space</location>
        <location evidence="4">Apoplast</location>
    </subcellularLocation>
</comment>
<keyword evidence="8" id="KW-1185">Reference proteome</keyword>
<comment type="PTM">
    <text evidence="4">Contains at least one intrachain disulfide bond essential for its enzymatic activity.</text>
</comment>
<dbReference type="Pfam" id="PF00722">
    <property type="entry name" value="Glyco_hydro_16"/>
    <property type="match status" value="2"/>
</dbReference>
<name>A0A103XGE4_CYNCS</name>
<comment type="similarity">
    <text evidence="4">Belongs to the glycosyl hydrolase 16 family.</text>
</comment>
<dbReference type="InterPro" id="IPR044791">
    <property type="entry name" value="Beta-glucanase/XTH"/>
</dbReference>
<keyword evidence="2 4" id="KW-0378">Hydrolase</keyword>
<dbReference type="STRING" id="59895.A0A103XGE4"/>
<protein>
    <recommendedName>
        <fullName evidence="4">Xyloglucan endotransglucosylase/hydrolase</fullName>
        <ecNumber evidence="4">2.4.1.207</ecNumber>
    </recommendedName>
</protein>
<accession>A0A103XGE4</accession>
<dbReference type="OMA" id="KDFHQYS"/>
<dbReference type="GO" id="GO:0004553">
    <property type="term" value="F:hydrolase activity, hydrolyzing O-glycosyl compounds"/>
    <property type="evidence" value="ECO:0007669"/>
    <property type="project" value="InterPro"/>
</dbReference>
<dbReference type="GO" id="GO:0071555">
    <property type="term" value="P:cell wall organization"/>
    <property type="evidence" value="ECO:0007669"/>
    <property type="project" value="UniProtKB-KW"/>
</dbReference>
<keyword evidence="1 4" id="KW-0808">Transferase</keyword>
<dbReference type="SUPFAM" id="SSF49899">
    <property type="entry name" value="Concanavalin A-like lectins/glucanases"/>
    <property type="match status" value="1"/>
</dbReference>
<keyword evidence="4" id="KW-0134">Cell wall</keyword>
<keyword evidence="4" id="KW-0964">Secreted</keyword>
<dbReference type="Gramene" id="KVH90231">
    <property type="protein sequence ID" value="KVH90231"/>
    <property type="gene ID" value="Ccrd_007821"/>
</dbReference>
<proteinExistence type="inferred from homology"/>
<keyword evidence="3 4" id="KW-0326">Glycosidase</keyword>
<feature type="region of interest" description="Disordered" evidence="5">
    <location>
        <begin position="364"/>
        <end position="385"/>
    </location>
</feature>
<dbReference type="Gene3D" id="2.60.120.200">
    <property type="match status" value="1"/>
</dbReference>
<comment type="caution">
    <text evidence="7">The sequence shown here is derived from an EMBL/GenBank/DDBJ whole genome shotgun (WGS) entry which is preliminary data.</text>
</comment>
<keyword evidence="4" id="KW-0961">Cell wall biogenesis/degradation</keyword>
<organism evidence="7 8">
    <name type="scientific">Cynara cardunculus var. scolymus</name>
    <name type="common">Globe artichoke</name>
    <name type="synonym">Cynara scolymus</name>
    <dbReference type="NCBI Taxonomy" id="59895"/>
    <lineage>
        <taxon>Eukaryota</taxon>
        <taxon>Viridiplantae</taxon>
        <taxon>Streptophyta</taxon>
        <taxon>Embryophyta</taxon>
        <taxon>Tracheophyta</taxon>
        <taxon>Spermatophyta</taxon>
        <taxon>Magnoliopsida</taxon>
        <taxon>eudicotyledons</taxon>
        <taxon>Gunneridae</taxon>
        <taxon>Pentapetalae</taxon>
        <taxon>asterids</taxon>
        <taxon>campanulids</taxon>
        <taxon>Asterales</taxon>
        <taxon>Asteraceae</taxon>
        <taxon>Carduoideae</taxon>
        <taxon>Cardueae</taxon>
        <taxon>Carduinae</taxon>
        <taxon>Cynara</taxon>
    </lineage>
</organism>
<keyword evidence="4" id="KW-0052">Apoplast</keyword>
<evidence type="ECO:0000313" key="8">
    <source>
        <dbReference type="Proteomes" id="UP000243975"/>
    </source>
</evidence>
<gene>
    <name evidence="7" type="ORF">Ccrd_007821</name>
</gene>
<dbReference type="GO" id="GO:0048046">
    <property type="term" value="C:apoplast"/>
    <property type="evidence" value="ECO:0007669"/>
    <property type="project" value="UniProtKB-SubCell"/>
</dbReference>
<reference evidence="7 8" key="1">
    <citation type="journal article" date="2016" name="Sci. Rep.">
        <title>The genome sequence of the outbreeding globe artichoke constructed de novo incorporating a phase-aware low-pass sequencing strategy of F1 progeny.</title>
        <authorList>
            <person name="Scaglione D."/>
            <person name="Reyes-Chin-Wo S."/>
            <person name="Acquadro A."/>
            <person name="Froenicke L."/>
            <person name="Portis E."/>
            <person name="Beitel C."/>
            <person name="Tirone M."/>
            <person name="Mauro R."/>
            <person name="Lo Monaco A."/>
            <person name="Mauromicale G."/>
            <person name="Faccioli P."/>
            <person name="Cattivelli L."/>
            <person name="Rieseberg L."/>
            <person name="Michelmore R."/>
            <person name="Lanteri S."/>
        </authorList>
    </citation>
    <scope>NUCLEOTIDE SEQUENCE [LARGE SCALE GENOMIC DNA]</scope>
    <source>
        <strain evidence="7">2C</strain>
    </source>
</reference>
<evidence type="ECO:0000259" key="6">
    <source>
        <dbReference type="PROSITE" id="PS51762"/>
    </source>
</evidence>
<dbReference type="PROSITE" id="PS51762">
    <property type="entry name" value="GH16_2"/>
    <property type="match status" value="1"/>
</dbReference>
<evidence type="ECO:0000256" key="2">
    <source>
        <dbReference type="ARBA" id="ARBA00022801"/>
    </source>
</evidence>
<evidence type="ECO:0000256" key="5">
    <source>
        <dbReference type="SAM" id="MobiDB-lite"/>
    </source>
</evidence>